<protein>
    <recommendedName>
        <fullName evidence="4">DUF3558 domain-containing protein</fullName>
    </recommendedName>
</protein>
<gene>
    <name evidence="2" type="ORF">GCM10014713_45280</name>
</gene>
<evidence type="ECO:0000256" key="1">
    <source>
        <dbReference type="SAM" id="MobiDB-lite"/>
    </source>
</evidence>
<sequence length="211" mass="23039">MPLTGRLWHLGANLAAPAMMLTLALSFDGGYGSQTWWPWRHEATSIPAACKALDRLPEPDPVTALVGQGEGNPNEDEEVGKQTSECQWGSGPDPRLTVTFHRYDHFVGKTGTDRARDTFDETLGTDFRGSWRQPLTSLGDRAVIHDPAKLPPNPVNRIGALILQANVVVHITYEGALPPGPAAHEVERLARQAMSEIGPSFHHRMVGLVQV</sequence>
<evidence type="ECO:0008006" key="4">
    <source>
        <dbReference type="Google" id="ProtNLM"/>
    </source>
</evidence>
<comment type="caution">
    <text evidence="2">The sequence shown here is derived from an EMBL/GenBank/DDBJ whole genome shotgun (WGS) entry which is preliminary data.</text>
</comment>
<feature type="region of interest" description="Disordered" evidence="1">
    <location>
        <begin position="65"/>
        <end position="91"/>
    </location>
</feature>
<reference evidence="2" key="1">
    <citation type="journal article" date="2014" name="Int. J. Syst. Evol. Microbiol.">
        <title>Complete genome sequence of Corynebacterium casei LMG S-19264T (=DSM 44701T), isolated from a smear-ripened cheese.</title>
        <authorList>
            <consortium name="US DOE Joint Genome Institute (JGI-PGF)"/>
            <person name="Walter F."/>
            <person name="Albersmeier A."/>
            <person name="Kalinowski J."/>
            <person name="Ruckert C."/>
        </authorList>
    </citation>
    <scope>NUCLEOTIDE SEQUENCE</scope>
    <source>
        <strain evidence="2">JCM 3172</strain>
    </source>
</reference>
<evidence type="ECO:0000313" key="2">
    <source>
        <dbReference type="EMBL" id="GGT46253.1"/>
    </source>
</evidence>
<name>A0A918LTB0_9ACTN</name>
<dbReference type="EMBL" id="BMQQ01000018">
    <property type="protein sequence ID" value="GGT46253.1"/>
    <property type="molecule type" value="Genomic_DNA"/>
</dbReference>
<dbReference type="Proteomes" id="UP000619486">
    <property type="component" value="Unassembled WGS sequence"/>
</dbReference>
<keyword evidence="3" id="KW-1185">Reference proteome</keyword>
<evidence type="ECO:0000313" key="3">
    <source>
        <dbReference type="Proteomes" id="UP000619486"/>
    </source>
</evidence>
<organism evidence="2 3">
    <name type="scientific">Streptomyces purpureus</name>
    <dbReference type="NCBI Taxonomy" id="1951"/>
    <lineage>
        <taxon>Bacteria</taxon>
        <taxon>Bacillati</taxon>
        <taxon>Actinomycetota</taxon>
        <taxon>Actinomycetes</taxon>
        <taxon>Kitasatosporales</taxon>
        <taxon>Streptomycetaceae</taxon>
        <taxon>Streptomyces</taxon>
    </lineage>
</organism>
<reference evidence="2" key="2">
    <citation type="submission" date="2020-09" db="EMBL/GenBank/DDBJ databases">
        <authorList>
            <person name="Sun Q."/>
            <person name="Ohkuma M."/>
        </authorList>
    </citation>
    <scope>NUCLEOTIDE SEQUENCE</scope>
    <source>
        <strain evidence="2">JCM 3172</strain>
    </source>
</reference>
<dbReference type="AlphaFoldDB" id="A0A918LTB0"/>
<accession>A0A918LTB0</accession>
<proteinExistence type="predicted"/>